<sequence length="48" mass="5351">MSLPGMIFFPFLLFSPTDDSLILAYVAFSRGVFFLGFDVDSLRASERG</sequence>
<proteinExistence type="predicted"/>
<organism evidence="2">
    <name type="scientific">Zea mays</name>
    <name type="common">Maize</name>
    <dbReference type="NCBI Taxonomy" id="4577"/>
    <lineage>
        <taxon>Eukaryota</taxon>
        <taxon>Viridiplantae</taxon>
        <taxon>Streptophyta</taxon>
        <taxon>Embryophyta</taxon>
        <taxon>Tracheophyta</taxon>
        <taxon>Spermatophyta</taxon>
        <taxon>Magnoliopsida</taxon>
        <taxon>Liliopsida</taxon>
        <taxon>Poales</taxon>
        <taxon>Poaceae</taxon>
        <taxon>PACMAD clade</taxon>
        <taxon>Panicoideae</taxon>
        <taxon>Andropogonodae</taxon>
        <taxon>Andropogoneae</taxon>
        <taxon>Tripsacinae</taxon>
        <taxon>Zea</taxon>
    </lineage>
</organism>
<dbReference type="EMBL" id="CM000782">
    <property type="protein sequence ID" value="AQK83336.1"/>
    <property type="molecule type" value="Genomic_DNA"/>
</dbReference>
<keyword evidence="1" id="KW-0472">Membrane</keyword>
<keyword evidence="1" id="KW-0812">Transmembrane</keyword>
<protein>
    <submittedName>
        <fullName evidence="2">HVA22-like protein a</fullName>
    </submittedName>
</protein>
<accession>A0A1D6LVP5</accession>
<evidence type="ECO:0000256" key="1">
    <source>
        <dbReference type="SAM" id="Phobius"/>
    </source>
</evidence>
<keyword evidence="1" id="KW-1133">Transmembrane helix</keyword>
<name>A0A1D6LVP5_MAIZE</name>
<dbReference type="AlphaFoldDB" id="A0A1D6LVP5"/>
<evidence type="ECO:0000313" key="2">
    <source>
        <dbReference type="EMBL" id="AQK83336.1"/>
    </source>
</evidence>
<reference evidence="2" key="1">
    <citation type="submission" date="2015-12" db="EMBL/GenBank/DDBJ databases">
        <title>Update maize B73 reference genome by single molecule sequencing technologies.</title>
        <authorList>
            <consortium name="Maize Genome Sequencing Project"/>
            <person name="Ware D."/>
        </authorList>
    </citation>
    <scope>NUCLEOTIDE SEQUENCE</scope>
    <source>
        <tissue evidence="2">Seedling</tissue>
    </source>
</reference>
<dbReference type="EMBL" id="CM000782">
    <property type="protein sequence ID" value="AQK83340.1"/>
    <property type="molecule type" value="Genomic_DNA"/>
</dbReference>
<dbReference type="EMBL" id="CM000782">
    <property type="protein sequence ID" value="AQK83334.1"/>
    <property type="molecule type" value="Genomic_DNA"/>
</dbReference>
<gene>
    <name evidence="2" type="ORF">ZEAMMB73_Zm00001d037220</name>
</gene>
<feature type="transmembrane region" description="Helical" evidence="1">
    <location>
        <begin position="20"/>
        <end position="37"/>
    </location>
</feature>